<dbReference type="InterPro" id="IPR046357">
    <property type="entry name" value="PPIase_dom_sf"/>
</dbReference>
<name>A0ABU1YAD2_9FLAO</name>
<keyword evidence="11" id="KW-1185">Reference proteome</keyword>
<dbReference type="Proteomes" id="UP001269081">
    <property type="component" value="Unassembled WGS sequence"/>
</dbReference>
<comment type="similarity">
    <text evidence="2">Belongs to the cyclophilin-type PPIase family.</text>
</comment>
<evidence type="ECO:0000256" key="4">
    <source>
        <dbReference type="ARBA" id="ARBA00023110"/>
    </source>
</evidence>
<dbReference type="Pfam" id="PF00160">
    <property type="entry name" value="Pro_isomerase"/>
    <property type="match status" value="1"/>
</dbReference>
<evidence type="ECO:0000256" key="2">
    <source>
        <dbReference type="ARBA" id="ARBA00007365"/>
    </source>
</evidence>
<dbReference type="InterPro" id="IPR044666">
    <property type="entry name" value="Cyclophilin_A-like"/>
</dbReference>
<comment type="caution">
    <text evidence="10">The sequence shown here is derived from an EMBL/GenBank/DDBJ whole genome shotgun (WGS) entry which is preliminary data.</text>
</comment>
<dbReference type="Gene3D" id="3.10.50.40">
    <property type="match status" value="1"/>
</dbReference>
<evidence type="ECO:0000259" key="8">
    <source>
        <dbReference type="PROSITE" id="PS50059"/>
    </source>
</evidence>
<accession>A0ABU1YAD2</accession>
<dbReference type="PROSITE" id="PS50059">
    <property type="entry name" value="FKBP_PPIASE"/>
    <property type="match status" value="1"/>
</dbReference>
<dbReference type="GO" id="GO:0016853">
    <property type="term" value="F:isomerase activity"/>
    <property type="evidence" value="ECO:0007669"/>
    <property type="project" value="UniProtKB-KW"/>
</dbReference>
<dbReference type="EMBL" id="JAVDWQ010000010">
    <property type="protein sequence ID" value="MDR7211185.1"/>
    <property type="molecule type" value="Genomic_DNA"/>
</dbReference>
<dbReference type="PANTHER" id="PTHR45625:SF4">
    <property type="entry name" value="PEPTIDYLPROLYL ISOMERASE DOMAIN AND WD REPEAT-CONTAINING PROTEIN 1"/>
    <property type="match status" value="1"/>
</dbReference>
<dbReference type="SUPFAM" id="SSF50891">
    <property type="entry name" value="Cyclophilin-like"/>
    <property type="match status" value="1"/>
</dbReference>
<evidence type="ECO:0000256" key="6">
    <source>
        <dbReference type="PROSITE-ProRule" id="PRU00277"/>
    </source>
</evidence>
<keyword evidence="4 6" id="KW-0697">Rotamase</keyword>
<keyword evidence="5 6" id="KW-0413">Isomerase</keyword>
<evidence type="ECO:0000313" key="11">
    <source>
        <dbReference type="Proteomes" id="UP001269081"/>
    </source>
</evidence>
<feature type="domain" description="PPIase cyclophilin-type" evidence="9">
    <location>
        <begin position="57"/>
        <end position="188"/>
    </location>
</feature>
<dbReference type="PRINTS" id="PR00153">
    <property type="entry name" value="CSAPPISMRASE"/>
</dbReference>
<evidence type="ECO:0000256" key="5">
    <source>
        <dbReference type="ARBA" id="ARBA00023235"/>
    </source>
</evidence>
<feature type="signal peptide" evidence="7">
    <location>
        <begin position="1"/>
        <end position="18"/>
    </location>
</feature>
<keyword evidence="7" id="KW-0732">Signal</keyword>
<dbReference type="InterPro" id="IPR020892">
    <property type="entry name" value="Cyclophilin-type_PPIase_CS"/>
</dbReference>
<dbReference type="InterPro" id="IPR029000">
    <property type="entry name" value="Cyclophilin-like_dom_sf"/>
</dbReference>
<dbReference type="Pfam" id="PF00254">
    <property type="entry name" value="FKBP_C"/>
    <property type="match status" value="1"/>
</dbReference>
<feature type="chain" id="PRO_5045960601" description="peptidylprolyl isomerase" evidence="7">
    <location>
        <begin position="19"/>
        <end position="380"/>
    </location>
</feature>
<gene>
    <name evidence="10" type="ORF">J2W48_003136</name>
</gene>
<dbReference type="InterPro" id="IPR002130">
    <property type="entry name" value="Cyclophilin-type_PPIase_dom"/>
</dbReference>
<evidence type="ECO:0000259" key="9">
    <source>
        <dbReference type="PROSITE" id="PS50072"/>
    </source>
</evidence>
<evidence type="ECO:0000313" key="10">
    <source>
        <dbReference type="EMBL" id="MDR7211185.1"/>
    </source>
</evidence>
<dbReference type="RefSeq" id="WP_310282521.1">
    <property type="nucleotide sequence ID" value="NZ_JAVDWQ010000010.1"/>
</dbReference>
<evidence type="ECO:0000256" key="1">
    <source>
        <dbReference type="ARBA" id="ARBA00000971"/>
    </source>
</evidence>
<dbReference type="PANTHER" id="PTHR45625">
    <property type="entry name" value="PEPTIDYL-PROLYL CIS-TRANS ISOMERASE-RELATED"/>
    <property type="match status" value="1"/>
</dbReference>
<reference evidence="10 11" key="1">
    <citation type="submission" date="2023-07" db="EMBL/GenBank/DDBJ databases">
        <title>Sorghum-associated microbial communities from plants grown in Nebraska, USA.</title>
        <authorList>
            <person name="Schachtman D."/>
        </authorList>
    </citation>
    <scope>NUCLEOTIDE SEQUENCE [LARGE SCALE GENOMIC DNA]</scope>
    <source>
        <strain evidence="10 11">4129</strain>
    </source>
</reference>
<feature type="domain" description="PPIase FKBP-type" evidence="8">
    <location>
        <begin position="270"/>
        <end position="376"/>
    </location>
</feature>
<dbReference type="CDD" id="cd00317">
    <property type="entry name" value="cyclophilin"/>
    <property type="match status" value="1"/>
</dbReference>
<evidence type="ECO:0000256" key="3">
    <source>
        <dbReference type="ARBA" id="ARBA00013194"/>
    </source>
</evidence>
<dbReference type="EC" id="5.2.1.8" evidence="3 6"/>
<sequence length="380" mass="41440">MKFKFLFLFCFAFINMQAQTTKKTAVKKAATTKSDNTTVITTNPNEGIFATISTTKGDIVLTLEYIKVPVTVANFISLAEGKNPNLKVENLKGKPFYDGLKFHRVINDFMIQGGDPDGNGSGGPGFSFKDEFVDNLKFDKGGILAMANSGPATNGSQFFITHKDTPWLNGKHTIFGHVVSGMDIVNKIVQDDLMTKITITRKGTAAKKFDAVKVIADDAKKEEAKKAESQKVVIEKAAYFTSTKTAAATTESGLKYVITKKGTGIKPAEGTTFYFHYAGYFEDGTLFDSSMSEVAKTYGKYDANRDAQKGYQAFPFVAGKKDGMIPGFLEALNMMSDGEKAIFFLPPNLAYGENGAGSVIPPNSTLVFEIETYDKQPLTK</sequence>
<protein>
    <recommendedName>
        <fullName evidence="3 6">peptidylprolyl isomerase</fullName>
        <ecNumber evidence="3 6">5.2.1.8</ecNumber>
    </recommendedName>
</protein>
<comment type="catalytic activity">
    <reaction evidence="1 6">
        <text>[protein]-peptidylproline (omega=180) = [protein]-peptidylproline (omega=0)</text>
        <dbReference type="Rhea" id="RHEA:16237"/>
        <dbReference type="Rhea" id="RHEA-COMP:10747"/>
        <dbReference type="Rhea" id="RHEA-COMP:10748"/>
        <dbReference type="ChEBI" id="CHEBI:83833"/>
        <dbReference type="ChEBI" id="CHEBI:83834"/>
        <dbReference type="EC" id="5.2.1.8"/>
    </reaction>
</comment>
<dbReference type="Gene3D" id="2.40.100.10">
    <property type="entry name" value="Cyclophilin-like"/>
    <property type="match status" value="1"/>
</dbReference>
<dbReference type="SUPFAM" id="SSF54534">
    <property type="entry name" value="FKBP-like"/>
    <property type="match status" value="1"/>
</dbReference>
<evidence type="ECO:0000256" key="7">
    <source>
        <dbReference type="SAM" id="SignalP"/>
    </source>
</evidence>
<dbReference type="PROSITE" id="PS50072">
    <property type="entry name" value="CSA_PPIASE_2"/>
    <property type="match status" value="1"/>
</dbReference>
<organism evidence="10 11">
    <name type="scientific">Flavobacterium piscis</name>
    <dbReference type="NCBI Taxonomy" id="1114874"/>
    <lineage>
        <taxon>Bacteria</taxon>
        <taxon>Pseudomonadati</taxon>
        <taxon>Bacteroidota</taxon>
        <taxon>Flavobacteriia</taxon>
        <taxon>Flavobacteriales</taxon>
        <taxon>Flavobacteriaceae</taxon>
        <taxon>Flavobacterium</taxon>
    </lineage>
</organism>
<dbReference type="InterPro" id="IPR001179">
    <property type="entry name" value="PPIase_FKBP_dom"/>
</dbReference>
<dbReference type="PROSITE" id="PS00170">
    <property type="entry name" value="CSA_PPIASE_1"/>
    <property type="match status" value="1"/>
</dbReference>
<proteinExistence type="inferred from homology"/>